<keyword evidence="5 6" id="KW-0520">NAD</keyword>
<keyword evidence="13" id="KW-1185">Reference proteome</keyword>
<dbReference type="Pfam" id="PF01262">
    <property type="entry name" value="AlaDh_PNT_C"/>
    <property type="match status" value="1"/>
</dbReference>
<dbReference type="AlphaFoldDB" id="A0A1I1YJ57"/>
<evidence type="ECO:0000256" key="7">
    <source>
        <dbReference type="PIRSR" id="PIRSR000183-1"/>
    </source>
</evidence>
<feature type="binding site" evidence="9">
    <location>
        <position position="202"/>
    </location>
    <ligand>
        <name>NAD(+)</name>
        <dbReference type="ChEBI" id="CHEBI:57540"/>
    </ligand>
</feature>
<evidence type="ECO:0000259" key="10">
    <source>
        <dbReference type="SMART" id="SM01002"/>
    </source>
</evidence>
<dbReference type="Pfam" id="PF05222">
    <property type="entry name" value="AlaDh_PNT_N"/>
    <property type="match status" value="1"/>
</dbReference>
<dbReference type="PROSITE" id="PS00837">
    <property type="entry name" value="ALADH_PNT_2"/>
    <property type="match status" value="1"/>
</dbReference>
<evidence type="ECO:0000256" key="8">
    <source>
        <dbReference type="PIRSR" id="PIRSR000183-2"/>
    </source>
</evidence>
<dbReference type="InterPro" id="IPR008143">
    <property type="entry name" value="Ala_DH/PNT_CS2"/>
</dbReference>
<dbReference type="InterPro" id="IPR008141">
    <property type="entry name" value="Ala_DH"/>
</dbReference>
<dbReference type="UniPathway" id="UPA00527">
    <property type="reaction ID" value="UER00585"/>
</dbReference>
<dbReference type="PANTHER" id="PTHR42795">
    <property type="entry name" value="ALANINE DEHYDROGENASE"/>
    <property type="match status" value="1"/>
</dbReference>
<evidence type="ECO:0000256" key="2">
    <source>
        <dbReference type="ARBA" id="ARBA00005689"/>
    </source>
</evidence>
<gene>
    <name evidence="12" type="ORF">SAMN05216378_2675</name>
</gene>
<dbReference type="EC" id="1.4.1.1" evidence="3 6"/>
<dbReference type="Gene3D" id="3.40.50.720">
    <property type="entry name" value="NAD(P)-binding Rossmann-like Domain"/>
    <property type="match status" value="2"/>
</dbReference>
<feature type="domain" description="Alanine dehydrogenase/pyridine nucleotide transhydrogenase N-terminal" evidence="11">
    <location>
        <begin position="4"/>
        <end position="136"/>
    </location>
</feature>
<dbReference type="InterPro" id="IPR036291">
    <property type="entry name" value="NAD(P)-bd_dom_sf"/>
</dbReference>
<dbReference type="GO" id="GO:0000286">
    <property type="term" value="F:alanine dehydrogenase activity"/>
    <property type="evidence" value="ECO:0007669"/>
    <property type="project" value="UniProtKB-UniRule"/>
</dbReference>
<feature type="active site" description="Proton donor/acceptor" evidence="7">
    <location>
        <position position="95"/>
    </location>
</feature>
<feature type="binding site" evidence="8">
    <location>
        <position position="15"/>
    </location>
    <ligand>
        <name>substrate</name>
    </ligand>
</feature>
<reference evidence="13" key="1">
    <citation type="submission" date="2016-10" db="EMBL/GenBank/DDBJ databases">
        <authorList>
            <person name="Varghese N."/>
            <person name="Submissions S."/>
        </authorList>
    </citation>
    <scope>NUCLEOTIDE SEQUENCE [LARGE SCALE GENOMIC DNA]</scope>
    <source>
        <strain evidence="13">CGMCC 1.10784</strain>
    </source>
</reference>
<dbReference type="SMART" id="SM01003">
    <property type="entry name" value="AlaDh_PNT_N"/>
    <property type="match status" value="1"/>
</dbReference>
<protein>
    <recommendedName>
        <fullName evidence="3 6">Alanine dehydrogenase</fullName>
        <ecNumber evidence="3 6">1.4.1.1</ecNumber>
    </recommendedName>
</protein>
<dbReference type="CDD" id="cd05305">
    <property type="entry name" value="L-AlaDH"/>
    <property type="match status" value="1"/>
</dbReference>
<evidence type="ECO:0000313" key="12">
    <source>
        <dbReference type="EMBL" id="SFE19586.1"/>
    </source>
</evidence>
<dbReference type="GO" id="GO:0000166">
    <property type="term" value="F:nucleotide binding"/>
    <property type="evidence" value="ECO:0007669"/>
    <property type="project" value="UniProtKB-KW"/>
</dbReference>
<dbReference type="Proteomes" id="UP000198855">
    <property type="component" value="Unassembled WGS sequence"/>
</dbReference>
<evidence type="ECO:0000259" key="11">
    <source>
        <dbReference type="SMART" id="SM01003"/>
    </source>
</evidence>
<sequence length="376" mass="39687">MEIGVPKERKSAEHRVALTPGGVYELVKHGHRVFVETGAGAASGLPDEDYQAAGAAIVQGADEAWSRDMVVKVKEPLKEEYRYFREGLLLFTYLHLAAERELTEALVQHKVTAIAYETVQLANGQLPLLTPMSDIAGRMAAQVGAQFLEKAHGGRGILLGGVPGVKKGRVTIIGGGVVGTGAAQIALGLGAEVSIIDRDADRLRALEDRFGGRVQTLASHSRQIAEAVAESDLVIGAVLIPGAKAPKLVTESMVRSMSTGSVIVDVAIDQGGSVETIDRITTHAEPVFEKFGVLHYAVANMPGAVPYTATAALTNATLPYTLALADRGVRDTLAGSEPIRRGVNAMAGFITHEAVAAAHQMDYKNVRDLLNSSSIA</sequence>
<feature type="domain" description="Alanine dehydrogenase/pyridine nucleotide transhydrogenase NAD(H)-binding" evidence="10">
    <location>
        <begin position="148"/>
        <end position="297"/>
    </location>
</feature>
<feature type="binding site" evidence="9">
    <location>
        <position position="279"/>
    </location>
    <ligand>
        <name>NAD(+)</name>
        <dbReference type="ChEBI" id="CHEBI:57540"/>
    </ligand>
</feature>
<name>A0A1I1YJ57_9BACL</name>
<feature type="binding site" evidence="8">
    <location>
        <position position="74"/>
    </location>
    <ligand>
        <name>substrate</name>
    </ligand>
</feature>
<feature type="binding site" evidence="9">
    <location>
        <begin position="298"/>
        <end position="301"/>
    </location>
    <ligand>
        <name>NAD(+)</name>
        <dbReference type="ChEBI" id="CHEBI:57540"/>
    </ligand>
</feature>
<evidence type="ECO:0000256" key="5">
    <source>
        <dbReference type="ARBA" id="ARBA00023027"/>
    </source>
</evidence>
<dbReference type="EMBL" id="FOMT01000002">
    <property type="protein sequence ID" value="SFE19586.1"/>
    <property type="molecule type" value="Genomic_DNA"/>
</dbReference>
<organism evidence="12 13">
    <name type="scientific">Paenibacillus catalpae</name>
    <dbReference type="NCBI Taxonomy" id="1045775"/>
    <lineage>
        <taxon>Bacteria</taxon>
        <taxon>Bacillati</taxon>
        <taxon>Bacillota</taxon>
        <taxon>Bacilli</taxon>
        <taxon>Bacillales</taxon>
        <taxon>Paenibacillaceae</taxon>
        <taxon>Paenibacillus</taxon>
    </lineage>
</organism>
<dbReference type="RefSeq" id="WP_091185586.1">
    <property type="nucleotide sequence ID" value="NZ_FOMT01000002.1"/>
</dbReference>
<feature type="binding site" evidence="9">
    <location>
        <position position="197"/>
    </location>
    <ligand>
        <name>NAD(+)</name>
        <dbReference type="ChEBI" id="CHEBI:57540"/>
    </ligand>
</feature>
<dbReference type="STRING" id="1045775.SAMN05216378_2675"/>
<dbReference type="PANTHER" id="PTHR42795:SF1">
    <property type="entry name" value="ALANINE DEHYDROGENASE"/>
    <property type="match status" value="1"/>
</dbReference>
<evidence type="ECO:0000313" key="13">
    <source>
        <dbReference type="Proteomes" id="UP000198855"/>
    </source>
</evidence>
<dbReference type="InterPro" id="IPR007698">
    <property type="entry name" value="AlaDH/PNT_NAD(H)-bd"/>
</dbReference>
<dbReference type="GO" id="GO:0005886">
    <property type="term" value="C:plasma membrane"/>
    <property type="evidence" value="ECO:0007669"/>
    <property type="project" value="TreeGrafter"/>
</dbReference>
<dbReference type="OrthoDB" id="9804592at2"/>
<evidence type="ECO:0000256" key="9">
    <source>
        <dbReference type="PIRSR" id="PIRSR000183-3"/>
    </source>
</evidence>
<comment type="pathway">
    <text evidence="1">Amino-acid degradation; L-alanine degradation via dehydrogenase pathway; NH(3) and pyruvate from L-alanine: step 1/1.</text>
</comment>
<dbReference type="InterPro" id="IPR007886">
    <property type="entry name" value="AlaDH/PNT_N"/>
</dbReference>
<evidence type="ECO:0000256" key="3">
    <source>
        <dbReference type="ARBA" id="ARBA00012897"/>
    </source>
</evidence>
<feature type="active site" description="Proton donor/acceptor" evidence="7">
    <location>
        <position position="269"/>
    </location>
</feature>
<dbReference type="NCBIfam" id="TIGR00518">
    <property type="entry name" value="alaDH"/>
    <property type="match status" value="1"/>
</dbReference>
<keyword evidence="4 6" id="KW-0560">Oxidoreductase</keyword>
<dbReference type="GO" id="GO:0042853">
    <property type="term" value="P:L-alanine catabolic process"/>
    <property type="evidence" value="ECO:0007669"/>
    <property type="project" value="UniProtKB-UniPathway"/>
</dbReference>
<evidence type="ECO:0000256" key="6">
    <source>
        <dbReference type="PIRNR" id="PIRNR000183"/>
    </source>
</evidence>
<comment type="similarity">
    <text evidence="2 6">Belongs to the AlaDH/PNT family.</text>
</comment>
<dbReference type="SUPFAM" id="SSF51735">
    <property type="entry name" value="NAD(P)-binding Rossmann-fold domains"/>
    <property type="match status" value="1"/>
</dbReference>
<proteinExistence type="inferred from homology"/>
<accession>A0A1I1YJ57</accession>
<feature type="binding site" evidence="9">
    <location>
        <position position="133"/>
    </location>
    <ligand>
        <name>NAD(+)</name>
        <dbReference type="ChEBI" id="CHEBI:57540"/>
    </ligand>
</feature>
<dbReference type="SUPFAM" id="SSF52283">
    <property type="entry name" value="Formate/glycerate dehydrogenase catalytic domain-like"/>
    <property type="match status" value="1"/>
</dbReference>
<dbReference type="PIRSF" id="PIRSF000183">
    <property type="entry name" value="Alanine_dh"/>
    <property type="match status" value="1"/>
</dbReference>
<feature type="binding site" evidence="9">
    <location>
        <begin position="266"/>
        <end position="269"/>
    </location>
    <ligand>
        <name>NAD(+)</name>
        <dbReference type="ChEBI" id="CHEBI:57540"/>
    </ligand>
</feature>
<feature type="binding site" evidence="9">
    <location>
        <position position="219"/>
    </location>
    <ligand>
        <name>NAD(+)</name>
        <dbReference type="ChEBI" id="CHEBI:57540"/>
    </ligand>
</feature>
<dbReference type="SMART" id="SM01002">
    <property type="entry name" value="AlaDh_PNT_C"/>
    <property type="match status" value="1"/>
</dbReference>
<evidence type="ECO:0000256" key="1">
    <source>
        <dbReference type="ARBA" id="ARBA00005206"/>
    </source>
</evidence>
<evidence type="ECO:0000256" key="4">
    <source>
        <dbReference type="ARBA" id="ARBA00023002"/>
    </source>
</evidence>
<feature type="binding site" evidence="9">
    <location>
        <begin position="238"/>
        <end position="239"/>
    </location>
    <ligand>
        <name>NAD(+)</name>
        <dbReference type="ChEBI" id="CHEBI:57540"/>
    </ligand>
</feature>
<dbReference type="FunFam" id="3.40.50.720:FF:000049">
    <property type="entry name" value="Alanine dehydrogenase"/>
    <property type="match status" value="1"/>
</dbReference>
<keyword evidence="9" id="KW-0547">Nucleotide-binding</keyword>
<comment type="catalytic activity">
    <reaction evidence="6">
        <text>L-alanine + NAD(+) + H2O = pyruvate + NH4(+) + NADH + H(+)</text>
        <dbReference type="Rhea" id="RHEA:18405"/>
        <dbReference type="ChEBI" id="CHEBI:15361"/>
        <dbReference type="ChEBI" id="CHEBI:15377"/>
        <dbReference type="ChEBI" id="CHEBI:15378"/>
        <dbReference type="ChEBI" id="CHEBI:28938"/>
        <dbReference type="ChEBI" id="CHEBI:57540"/>
        <dbReference type="ChEBI" id="CHEBI:57945"/>
        <dbReference type="ChEBI" id="CHEBI:57972"/>
        <dbReference type="EC" id="1.4.1.1"/>
    </reaction>
</comment>